<dbReference type="Gene3D" id="2.60.120.330">
    <property type="entry name" value="B-lactam Antibiotic, Isopenicillin N Synthase, Chain"/>
    <property type="match status" value="1"/>
</dbReference>
<dbReference type="PANTHER" id="PTHR10209">
    <property type="entry name" value="OXIDOREDUCTASE, 2OG-FE II OXYGENASE FAMILY PROTEIN"/>
    <property type="match status" value="1"/>
</dbReference>
<evidence type="ECO:0000256" key="6">
    <source>
        <dbReference type="SAM" id="MobiDB-lite"/>
    </source>
</evidence>
<evidence type="ECO:0000313" key="8">
    <source>
        <dbReference type="EMBL" id="KAG2610288.1"/>
    </source>
</evidence>
<feature type="compositionally biased region" description="Basic residues" evidence="6">
    <location>
        <begin position="24"/>
        <end position="42"/>
    </location>
</feature>
<dbReference type="PANTHER" id="PTHR10209:SF749">
    <property type="entry name" value="FE2OG DIOXYGENASE DOMAIN-CONTAINING PROTEIN"/>
    <property type="match status" value="1"/>
</dbReference>
<dbReference type="InterPro" id="IPR044861">
    <property type="entry name" value="IPNS-like_FE2OG_OXY"/>
</dbReference>
<gene>
    <name evidence="8" type="ORF">PVAP13_4KG179532</name>
</gene>
<comment type="caution">
    <text evidence="8">The sequence shown here is derived from an EMBL/GenBank/DDBJ whole genome shotgun (WGS) entry which is preliminary data.</text>
</comment>
<keyword evidence="2 5" id="KW-0479">Metal-binding</keyword>
<dbReference type="PROSITE" id="PS51471">
    <property type="entry name" value="FE2OG_OXY"/>
    <property type="match status" value="1"/>
</dbReference>
<accession>A0A8T0TKU9</accession>
<dbReference type="GO" id="GO:0046872">
    <property type="term" value="F:metal ion binding"/>
    <property type="evidence" value="ECO:0007669"/>
    <property type="project" value="UniProtKB-KW"/>
</dbReference>
<feature type="compositionally biased region" description="Basic residues" evidence="6">
    <location>
        <begin position="67"/>
        <end position="76"/>
    </location>
</feature>
<evidence type="ECO:0000256" key="1">
    <source>
        <dbReference type="ARBA" id="ARBA00008056"/>
    </source>
</evidence>
<feature type="non-terminal residue" evidence="8">
    <location>
        <position position="1"/>
    </location>
</feature>
<name>A0A8T0TKU9_PANVG</name>
<dbReference type="EMBL" id="CM029043">
    <property type="protein sequence ID" value="KAG2610288.1"/>
    <property type="molecule type" value="Genomic_DNA"/>
</dbReference>
<reference evidence="8" key="1">
    <citation type="submission" date="2020-05" db="EMBL/GenBank/DDBJ databases">
        <title>WGS assembly of Panicum virgatum.</title>
        <authorList>
            <person name="Lovell J.T."/>
            <person name="Jenkins J."/>
            <person name="Shu S."/>
            <person name="Juenger T.E."/>
            <person name="Schmutz J."/>
        </authorList>
    </citation>
    <scope>NUCLEOTIDE SEQUENCE</scope>
    <source>
        <strain evidence="8">AP13</strain>
    </source>
</reference>
<feature type="domain" description="Fe2OG dioxygenase" evidence="7">
    <location>
        <begin position="212"/>
        <end position="317"/>
    </location>
</feature>
<dbReference type="InterPro" id="IPR005123">
    <property type="entry name" value="Oxoglu/Fe-dep_dioxygenase_dom"/>
</dbReference>
<dbReference type="Pfam" id="PF03171">
    <property type="entry name" value="2OG-FeII_Oxy"/>
    <property type="match status" value="1"/>
</dbReference>
<feature type="compositionally biased region" description="Gly residues" evidence="6">
    <location>
        <begin position="80"/>
        <end position="98"/>
    </location>
</feature>
<evidence type="ECO:0000256" key="5">
    <source>
        <dbReference type="RuleBase" id="RU003682"/>
    </source>
</evidence>
<keyword evidence="4 5" id="KW-0408">Iron</keyword>
<proteinExistence type="inferred from homology"/>
<evidence type="ECO:0000256" key="2">
    <source>
        <dbReference type="ARBA" id="ARBA00022723"/>
    </source>
</evidence>
<dbReference type="InterPro" id="IPR027443">
    <property type="entry name" value="IPNS-like_sf"/>
</dbReference>
<keyword evidence="3 5" id="KW-0560">Oxidoreductase</keyword>
<evidence type="ECO:0000313" key="9">
    <source>
        <dbReference type="Proteomes" id="UP000823388"/>
    </source>
</evidence>
<dbReference type="GO" id="GO:0051213">
    <property type="term" value="F:dioxygenase activity"/>
    <property type="evidence" value="ECO:0007669"/>
    <property type="project" value="UniProtKB-ARBA"/>
</dbReference>
<feature type="compositionally biased region" description="Low complexity" evidence="6">
    <location>
        <begin position="52"/>
        <end position="66"/>
    </location>
</feature>
<evidence type="ECO:0000256" key="3">
    <source>
        <dbReference type="ARBA" id="ARBA00023002"/>
    </source>
</evidence>
<keyword evidence="9" id="KW-1185">Reference proteome</keyword>
<feature type="compositionally biased region" description="Basic and acidic residues" evidence="6">
    <location>
        <begin position="119"/>
        <end position="129"/>
    </location>
</feature>
<comment type="similarity">
    <text evidence="1 5">Belongs to the iron/ascorbate-dependent oxidoreductase family.</text>
</comment>
<feature type="region of interest" description="Disordered" evidence="6">
    <location>
        <begin position="1"/>
        <end position="129"/>
    </location>
</feature>
<dbReference type="Proteomes" id="UP000823388">
    <property type="component" value="Chromosome 4K"/>
</dbReference>
<sequence length="368" mass="39932">SHGGRRGHGRRRRLRPPARGAAGVRRHQGGRQGPRRRRRPGRPGHLPPPAGRPARAIAAARAVPAPGRRHPGRGPVRRAAGGGGRAGAARGRGGGVLPGGEPRRAGRARGRAAVPRGLSRPEAKRRAYTRDPARKVRFSSNFDLFQSAASGWRDTLFCDLAPDPPRPEELPEAIRGVMPEYGAAATALALRVLELLSESLGLPGDRLRELGCAQGLNVVGHYYPPCPEPHLTLGTSRHTDPAFLTVLLQDGMGGLQVLLDRGGGRRGWVDVPPLPGALIVNIGDLLQLVSNDRFRSVEHRVLANRSPRVSAACFFNADMKRSTRLYGPITESSNDPPLYRSVTAREFIAHFYSKGLECRPLDHFRLQH</sequence>
<organism evidence="8 9">
    <name type="scientific">Panicum virgatum</name>
    <name type="common">Blackwell switchgrass</name>
    <dbReference type="NCBI Taxonomy" id="38727"/>
    <lineage>
        <taxon>Eukaryota</taxon>
        <taxon>Viridiplantae</taxon>
        <taxon>Streptophyta</taxon>
        <taxon>Embryophyta</taxon>
        <taxon>Tracheophyta</taxon>
        <taxon>Spermatophyta</taxon>
        <taxon>Magnoliopsida</taxon>
        <taxon>Liliopsida</taxon>
        <taxon>Poales</taxon>
        <taxon>Poaceae</taxon>
        <taxon>PACMAD clade</taxon>
        <taxon>Panicoideae</taxon>
        <taxon>Panicodae</taxon>
        <taxon>Paniceae</taxon>
        <taxon>Panicinae</taxon>
        <taxon>Panicum</taxon>
        <taxon>Panicum sect. Hiantes</taxon>
    </lineage>
</organism>
<dbReference type="SUPFAM" id="SSF51197">
    <property type="entry name" value="Clavaminate synthase-like"/>
    <property type="match status" value="1"/>
</dbReference>
<protein>
    <recommendedName>
        <fullName evidence="7">Fe2OG dioxygenase domain-containing protein</fullName>
    </recommendedName>
</protein>
<feature type="compositionally biased region" description="Basic residues" evidence="6">
    <location>
        <begin position="1"/>
        <end position="16"/>
    </location>
</feature>
<dbReference type="AlphaFoldDB" id="A0A8T0TKU9"/>
<evidence type="ECO:0000259" key="7">
    <source>
        <dbReference type="PROSITE" id="PS51471"/>
    </source>
</evidence>
<evidence type="ECO:0000256" key="4">
    <source>
        <dbReference type="ARBA" id="ARBA00023004"/>
    </source>
</evidence>